<accession>A0A6G9XX75</accession>
<evidence type="ECO:0000256" key="6">
    <source>
        <dbReference type="ARBA" id="ARBA00022840"/>
    </source>
</evidence>
<proteinExistence type="predicted"/>
<gene>
    <name evidence="10" type="ORF">F5X71_26960</name>
</gene>
<dbReference type="FunFam" id="3.40.50.300:FF:000127">
    <property type="entry name" value="Ribose import ATP-binding protein RbsA"/>
    <property type="match status" value="1"/>
</dbReference>
<dbReference type="PROSITE" id="PS50893">
    <property type="entry name" value="ABC_TRANSPORTER_2"/>
    <property type="match status" value="2"/>
</dbReference>
<evidence type="ECO:0000256" key="3">
    <source>
        <dbReference type="ARBA" id="ARBA00022475"/>
    </source>
</evidence>
<dbReference type="InterPro" id="IPR003439">
    <property type="entry name" value="ABC_transporter-like_ATP-bd"/>
</dbReference>
<dbReference type="InterPro" id="IPR050107">
    <property type="entry name" value="ABC_carbohydrate_import_ATPase"/>
</dbReference>
<keyword evidence="6 10" id="KW-0067">ATP-binding</keyword>
<comment type="subcellular location">
    <subcellularLocation>
        <location evidence="1">Cell membrane</location>
        <topology evidence="1">Peripheral membrane protein</topology>
    </subcellularLocation>
</comment>
<dbReference type="Gene3D" id="3.40.50.300">
    <property type="entry name" value="P-loop containing nucleotide triphosphate hydrolases"/>
    <property type="match status" value="2"/>
</dbReference>
<dbReference type="Proteomes" id="UP000501705">
    <property type="component" value="Chromosome"/>
</dbReference>
<dbReference type="GO" id="GO:0016887">
    <property type="term" value="F:ATP hydrolysis activity"/>
    <property type="evidence" value="ECO:0007669"/>
    <property type="project" value="InterPro"/>
</dbReference>
<dbReference type="SUPFAM" id="SSF52540">
    <property type="entry name" value="P-loop containing nucleoside triphosphate hydrolases"/>
    <property type="match status" value="2"/>
</dbReference>
<dbReference type="CDD" id="cd03215">
    <property type="entry name" value="ABC_Carb_Monos_II"/>
    <property type="match status" value="1"/>
</dbReference>
<dbReference type="GO" id="GO:0005886">
    <property type="term" value="C:plasma membrane"/>
    <property type="evidence" value="ECO:0007669"/>
    <property type="project" value="UniProtKB-SubCell"/>
</dbReference>
<reference evidence="10 11" key="1">
    <citation type="journal article" date="2019" name="ACS Chem. Biol.">
        <title>Identification and Mobilization of a Cryptic Antibiotic Biosynthesis Gene Locus from a Human-Pathogenic Nocardia Isolate.</title>
        <authorList>
            <person name="Herisse M."/>
            <person name="Ishida K."/>
            <person name="Porter J.L."/>
            <person name="Howden B."/>
            <person name="Hertweck C."/>
            <person name="Stinear T.P."/>
            <person name="Pidot S.J."/>
        </authorList>
    </citation>
    <scope>NUCLEOTIDE SEQUENCE [LARGE SCALE GENOMIC DNA]</scope>
    <source>
        <strain evidence="10 11">AUSMDU00024985</strain>
    </source>
</reference>
<keyword evidence="5" id="KW-0547">Nucleotide-binding</keyword>
<protein>
    <submittedName>
        <fullName evidence="10">ATP-binding cassette domain-containing protein</fullName>
    </submittedName>
</protein>
<evidence type="ECO:0000256" key="7">
    <source>
        <dbReference type="ARBA" id="ARBA00022967"/>
    </source>
</evidence>
<dbReference type="GO" id="GO:0005524">
    <property type="term" value="F:ATP binding"/>
    <property type="evidence" value="ECO:0007669"/>
    <property type="project" value="UniProtKB-KW"/>
</dbReference>
<evidence type="ECO:0000256" key="1">
    <source>
        <dbReference type="ARBA" id="ARBA00004202"/>
    </source>
</evidence>
<feature type="domain" description="ABC transporter" evidence="9">
    <location>
        <begin position="3"/>
        <end position="252"/>
    </location>
</feature>
<evidence type="ECO:0000259" key="9">
    <source>
        <dbReference type="PROSITE" id="PS50893"/>
    </source>
</evidence>
<name>A0A6G9XX75_NOCBR</name>
<dbReference type="InterPro" id="IPR003593">
    <property type="entry name" value="AAA+_ATPase"/>
</dbReference>
<dbReference type="InterPro" id="IPR017871">
    <property type="entry name" value="ABC_transporter-like_CS"/>
</dbReference>
<dbReference type="EMBL" id="CP046171">
    <property type="protein sequence ID" value="QIS05467.1"/>
    <property type="molecule type" value="Genomic_DNA"/>
</dbReference>
<feature type="domain" description="ABC transporter" evidence="9">
    <location>
        <begin position="268"/>
        <end position="512"/>
    </location>
</feature>
<evidence type="ECO:0000313" key="11">
    <source>
        <dbReference type="Proteomes" id="UP000501705"/>
    </source>
</evidence>
<keyword evidence="4" id="KW-0677">Repeat</keyword>
<evidence type="ECO:0000313" key="10">
    <source>
        <dbReference type="EMBL" id="QIS05467.1"/>
    </source>
</evidence>
<dbReference type="CDD" id="cd03216">
    <property type="entry name" value="ABC_Carb_Monos_I"/>
    <property type="match status" value="1"/>
</dbReference>
<dbReference type="SMART" id="SM00382">
    <property type="entry name" value="AAA"/>
    <property type="match status" value="2"/>
</dbReference>
<dbReference type="AlphaFoldDB" id="A0A6G9XX75"/>
<keyword evidence="3" id="KW-1003">Cell membrane</keyword>
<evidence type="ECO:0000256" key="4">
    <source>
        <dbReference type="ARBA" id="ARBA00022737"/>
    </source>
</evidence>
<evidence type="ECO:0000256" key="8">
    <source>
        <dbReference type="ARBA" id="ARBA00023136"/>
    </source>
</evidence>
<keyword evidence="8" id="KW-0472">Membrane</keyword>
<keyword evidence="7" id="KW-1278">Translocase</keyword>
<evidence type="ECO:0000256" key="2">
    <source>
        <dbReference type="ARBA" id="ARBA00022448"/>
    </source>
</evidence>
<sequence>MRLELRGLTKRFGSPLPTPPTASAAVPLVANDHIDLVVEPGEIHCLLGENGAGKSTLMNMLYGLLQPDEGEILLDGEAVVFSSPSDAIDAGIGMVHQHFMLVPVFTVAENIILGREPTKGPAVLDRAAARRQVRELSERYGFPVRPDALVADLSVGEQQRVEILKALANNVEVLILDEPTAVLTPQEIDELIEVLRAIAAEGTSIIFITHKLKEVTRIADRITVIRRGKVVGTVEPGTAETDLAELMVGRSVELVVAKSPAAPTGPTLVVDGLSVLDAAGSVVVDDVSFQADGGEIVGIAGVVGNGQSELVSALLGLRTPAAGTVTVGGWQVTGRSPRRHLAAGIGYVPEDRSHDGVIGTFSVAENLVLDLIDRPEFSRHGVLSIAAVKRNAAKRIEEFDIRTATIADPVRTLSGGNQQKVVLARELSRPLEVLIAGQPTRGLDVGSIEFVHKRIVRERDQGTAVLIVSTELDEIYALSDRIIVMYRGRIVGIVGPDTPRDRLGLMMTGAAPEVDA</sequence>
<dbReference type="Pfam" id="PF00005">
    <property type="entry name" value="ABC_tran"/>
    <property type="match status" value="2"/>
</dbReference>
<dbReference type="PROSITE" id="PS00211">
    <property type="entry name" value="ABC_TRANSPORTER_1"/>
    <property type="match status" value="2"/>
</dbReference>
<dbReference type="PANTHER" id="PTHR43790">
    <property type="entry name" value="CARBOHYDRATE TRANSPORT ATP-BINDING PROTEIN MG119-RELATED"/>
    <property type="match status" value="1"/>
</dbReference>
<evidence type="ECO:0000256" key="5">
    <source>
        <dbReference type="ARBA" id="ARBA00022741"/>
    </source>
</evidence>
<dbReference type="PANTHER" id="PTHR43790:SF4">
    <property type="entry name" value="GUANOSINE IMPORT ATP-BINDING PROTEIN NUPO"/>
    <property type="match status" value="1"/>
</dbReference>
<organism evidence="10 11">
    <name type="scientific">Nocardia brasiliensis</name>
    <dbReference type="NCBI Taxonomy" id="37326"/>
    <lineage>
        <taxon>Bacteria</taxon>
        <taxon>Bacillati</taxon>
        <taxon>Actinomycetota</taxon>
        <taxon>Actinomycetes</taxon>
        <taxon>Mycobacteriales</taxon>
        <taxon>Nocardiaceae</taxon>
        <taxon>Nocardia</taxon>
    </lineage>
</organism>
<keyword evidence="2" id="KW-0813">Transport</keyword>
<dbReference type="InterPro" id="IPR027417">
    <property type="entry name" value="P-loop_NTPase"/>
</dbReference>